<sequence>MAATFRYSAADPLAVQIVFRPPNAPQAAWHVSRDVLISGTRVLTGVGDVRLWPVWGSGRDGQVHLRVGHPQAHALFTIDRFALIRWLSETCSLVPPGTEPELLDWDALTKLLPDA</sequence>
<keyword evidence="8" id="KW-1185">Reference proteome</keyword>
<dbReference type="RefSeq" id="WP_345512030.1">
    <property type="nucleotide sequence ID" value="NZ_BAAAXD010000013.1"/>
</dbReference>
<comment type="caution">
    <text evidence="7">The sequence shown here is derived from an EMBL/GenBank/DDBJ whole genome shotgun (WGS) entry which is preliminary data.</text>
</comment>
<proteinExistence type="inferred from homology"/>
<dbReference type="Proteomes" id="UP001589710">
    <property type="component" value="Unassembled WGS sequence"/>
</dbReference>
<comment type="subcellular location">
    <subcellularLocation>
        <location evidence="1">Cell septum</location>
    </subcellularLocation>
</comment>
<evidence type="ECO:0000256" key="5">
    <source>
        <dbReference type="ARBA" id="ARBA00023210"/>
    </source>
</evidence>
<comment type="similarity">
    <text evidence="2">Belongs to the SsgA family.</text>
</comment>
<reference evidence="7 8" key="1">
    <citation type="submission" date="2024-09" db="EMBL/GenBank/DDBJ databases">
        <authorList>
            <person name="Sun Q."/>
            <person name="Mori K."/>
        </authorList>
    </citation>
    <scope>NUCLEOTIDE SEQUENCE [LARGE SCALE GENOMIC DNA]</scope>
    <source>
        <strain evidence="7 8">JCM 3331</strain>
    </source>
</reference>
<keyword evidence="3" id="KW-0132">Cell division</keyword>
<evidence type="ECO:0000256" key="3">
    <source>
        <dbReference type="ARBA" id="ARBA00022618"/>
    </source>
</evidence>
<organism evidence="7 8">
    <name type="scientific">Streptomyces yanii</name>
    <dbReference type="NCBI Taxonomy" id="78510"/>
    <lineage>
        <taxon>Bacteria</taxon>
        <taxon>Bacillati</taxon>
        <taxon>Actinomycetota</taxon>
        <taxon>Actinomycetes</taxon>
        <taxon>Kitasatosporales</taxon>
        <taxon>Streptomycetaceae</taxon>
        <taxon>Streptomyces</taxon>
    </lineage>
</organism>
<dbReference type="InterPro" id="IPR038658">
    <property type="entry name" value="SsgB_sf"/>
</dbReference>
<evidence type="ECO:0000256" key="4">
    <source>
        <dbReference type="ARBA" id="ARBA00022969"/>
    </source>
</evidence>
<name>A0ABV5R1L6_9ACTN</name>
<keyword evidence="6" id="KW-0131">Cell cycle</keyword>
<dbReference type="EMBL" id="JBHMCG010000019">
    <property type="protein sequence ID" value="MFB9571740.1"/>
    <property type="molecule type" value="Genomic_DNA"/>
</dbReference>
<evidence type="ECO:0000313" key="8">
    <source>
        <dbReference type="Proteomes" id="UP001589710"/>
    </source>
</evidence>
<accession>A0ABV5R1L6</accession>
<evidence type="ECO:0000256" key="6">
    <source>
        <dbReference type="ARBA" id="ARBA00023306"/>
    </source>
</evidence>
<evidence type="ECO:0000256" key="2">
    <source>
        <dbReference type="ARBA" id="ARBA00009323"/>
    </source>
</evidence>
<dbReference type="InterPro" id="IPR006776">
    <property type="entry name" value="SsgB"/>
</dbReference>
<keyword evidence="4" id="KW-0749">Sporulation</keyword>
<evidence type="ECO:0000313" key="7">
    <source>
        <dbReference type="EMBL" id="MFB9571740.1"/>
    </source>
</evidence>
<gene>
    <name evidence="7" type="ORF">ACFFTL_05100</name>
</gene>
<keyword evidence="5" id="KW-0717">Septation</keyword>
<protein>
    <submittedName>
        <fullName evidence="7">SsgA family sporulation/cell division regulator</fullName>
    </submittedName>
</protein>
<dbReference type="Pfam" id="PF04686">
    <property type="entry name" value="SsgA"/>
    <property type="match status" value="1"/>
</dbReference>
<dbReference type="Gene3D" id="2.30.31.20">
    <property type="entry name" value="Sporulation-specific cell division protein SsgB"/>
    <property type="match status" value="1"/>
</dbReference>
<evidence type="ECO:0000256" key="1">
    <source>
        <dbReference type="ARBA" id="ARBA00004431"/>
    </source>
</evidence>